<protein>
    <submittedName>
        <fullName evidence="1">Uncharacterized protein</fullName>
    </submittedName>
</protein>
<name>A0A218W671_PUNGR</name>
<evidence type="ECO:0000313" key="3">
    <source>
        <dbReference type="Proteomes" id="UP000197138"/>
    </source>
</evidence>
<dbReference type="Proteomes" id="UP000233551">
    <property type="component" value="Unassembled WGS sequence"/>
</dbReference>
<reference evidence="2 4" key="3">
    <citation type="submission" date="2017-11" db="EMBL/GenBank/DDBJ databases">
        <title>De-novo sequencing of pomegranate (Punica granatum L.) genome.</title>
        <authorList>
            <person name="Akparov Z."/>
            <person name="Amiraslanov A."/>
            <person name="Hajiyeva S."/>
            <person name="Abbasov M."/>
            <person name="Kaur K."/>
            <person name="Hamwieh A."/>
            <person name="Solovyev V."/>
            <person name="Salamov A."/>
            <person name="Braich B."/>
            <person name="Kosarev P."/>
            <person name="Mahmoud A."/>
            <person name="Hajiyev E."/>
            <person name="Babayeva S."/>
            <person name="Izzatullayeva V."/>
            <person name="Mammadov A."/>
            <person name="Mammadov A."/>
            <person name="Sharifova S."/>
            <person name="Ojaghi J."/>
            <person name="Eynullazada K."/>
            <person name="Bayramov B."/>
            <person name="Abdulazimova A."/>
            <person name="Shahmuradov I."/>
        </authorList>
    </citation>
    <scope>NUCLEOTIDE SEQUENCE [LARGE SCALE GENOMIC DNA]</scope>
    <source>
        <strain evidence="2">AG2017</strain>
        <strain evidence="4">cv. AG2017</strain>
        <tissue evidence="2">Leaf</tissue>
    </source>
</reference>
<organism evidence="1 3">
    <name type="scientific">Punica granatum</name>
    <name type="common">Pomegranate</name>
    <dbReference type="NCBI Taxonomy" id="22663"/>
    <lineage>
        <taxon>Eukaryota</taxon>
        <taxon>Viridiplantae</taxon>
        <taxon>Streptophyta</taxon>
        <taxon>Embryophyta</taxon>
        <taxon>Tracheophyta</taxon>
        <taxon>Spermatophyta</taxon>
        <taxon>Magnoliopsida</taxon>
        <taxon>eudicotyledons</taxon>
        <taxon>Gunneridae</taxon>
        <taxon>Pentapetalae</taxon>
        <taxon>rosids</taxon>
        <taxon>malvids</taxon>
        <taxon>Myrtales</taxon>
        <taxon>Lythraceae</taxon>
        <taxon>Punica</taxon>
    </lineage>
</organism>
<dbReference type="Proteomes" id="UP000197138">
    <property type="component" value="Unassembled WGS sequence"/>
</dbReference>
<sequence length="293" mass="33288">MACSSPKNHTKYHLRSISLPSKLHPTNLKIEDELNKLVSWSTTSCISSSTSVLEGLSCLEELYISLEEVLQTRTTQQILSKNQQEKCIEEVLEGSVKILDVCAVSRELMSQTKEQVRDLQSTLRRRKAGSSLEVEIARFTQSRKTVKKDAKSLIASMKQMGNEIMATPSSILAQEDDHLSVIIRVLREVNLSSIPVFQFLLSFLTEARPARWSVISRMIPRQEADLSELERIDASMRCLFKPSKGDDTEQLHHTVQKQLGDLELNIRSFEDSLECIFRRLIKTRASLLNIISQ</sequence>
<keyword evidence="4" id="KW-1185">Reference proteome</keyword>
<dbReference type="Pfam" id="PF03087">
    <property type="entry name" value="BPS1"/>
    <property type="match status" value="1"/>
</dbReference>
<dbReference type="PANTHER" id="PTHR33070:SF109">
    <property type="entry name" value="DOMAIN PROTEIN, PUTATIVE (DUF241)-RELATED"/>
    <property type="match status" value="1"/>
</dbReference>
<dbReference type="AlphaFoldDB" id="A0A218W671"/>
<dbReference type="EMBL" id="MTKT01005034">
    <property type="protein sequence ID" value="OWM68265.1"/>
    <property type="molecule type" value="Genomic_DNA"/>
</dbReference>
<reference evidence="1" key="2">
    <citation type="submission" date="2017-06" db="EMBL/GenBank/DDBJ databases">
        <title>The pomegranate genome and the genomics of punicalagin biosynthesis.</title>
        <authorList>
            <person name="Xu C."/>
        </authorList>
    </citation>
    <scope>NUCLEOTIDE SEQUENCE [LARGE SCALE GENOMIC DNA]</scope>
    <source>
        <tissue evidence="1">Fresh leaf</tissue>
    </source>
</reference>
<dbReference type="GO" id="GO:0048367">
    <property type="term" value="P:shoot system development"/>
    <property type="evidence" value="ECO:0007669"/>
    <property type="project" value="InterPro"/>
</dbReference>
<accession>A0A218W671</accession>
<reference evidence="3" key="1">
    <citation type="journal article" date="2017" name="Plant J.">
        <title>The pomegranate (Punica granatum L.) genome and the genomics of punicalagin biosynthesis.</title>
        <authorList>
            <person name="Qin G."/>
            <person name="Xu C."/>
            <person name="Ming R."/>
            <person name="Tang H."/>
            <person name="Guyot R."/>
            <person name="Kramer E.M."/>
            <person name="Hu Y."/>
            <person name="Yi X."/>
            <person name="Qi Y."/>
            <person name="Xu X."/>
            <person name="Gao Z."/>
            <person name="Pan H."/>
            <person name="Jian J."/>
            <person name="Tian Y."/>
            <person name="Yue Z."/>
            <person name="Xu Y."/>
        </authorList>
    </citation>
    <scope>NUCLEOTIDE SEQUENCE [LARGE SCALE GENOMIC DNA]</scope>
    <source>
        <strain evidence="3">cv. Dabenzi</strain>
    </source>
</reference>
<dbReference type="EMBL" id="PGOL01001646">
    <property type="protein sequence ID" value="PKI56011.1"/>
    <property type="molecule type" value="Genomic_DNA"/>
</dbReference>
<proteinExistence type="predicted"/>
<dbReference type="PANTHER" id="PTHR33070">
    <property type="entry name" value="OS06G0725500 PROTEIN"/>
    <property type="match status" value="1"/>
</dbReference>
<gene>
    <name evidence="1" type="ORF">CDL15_Pgr004747</name>
    <name evidence="2" type="ORF">CRG98_023598</name>
</gene>
<dbReference type="STRING" id="22663.A0A218W671"/>
<comment type="caution">
    <text evidence="1">The sequence shown here is derived from an EMBL/GenBank/DDBJ whole genome shotgun (WGS) entry which is preliminary data.</text>
</comment>
<evidence type="ECO:0000313" key="4">
    <source>
        <dbReference type="Proteomes" id="UP000233551"/>
    </source>
</evidence>
<evidence type="ECO:0000313" key="1">
    <source>
        <dbReference type="EMBL" id="OWM68265.1"/>
    </source>
</evidence>
<dbReference type="InterPro" id="IPR004320">
    <property type="entry name" value="BPS1_pln"/>
</dbReference>
<dbReference type="GO" id="GO:0048364">
    <property type="term" value="P:root development"/>
    <property type="evidence" value="ECO:0007669"/>
    <property type="project" value="InterPro"/>
</dbReference>
<evidence type="ECO:0000313" key="2">
    <source>
        <dbReference type="EMBL" id="PKI56011.1"/>
    </source>
</evidence>